<dbReference type="GO" id="GO:0006508">
    <property type="term" value="P:proteolysis"/>
    <property type="evidence" value="ECO:0007669"/>
    <property type="project" value="UniProtKB-KW"/>
</dbReference>
<evidence type="ECO:0000313" key="10">
    <source>
        <dbReference type="Proteomes" id="UP000231382"/>
    </source>
</evidence>
<dbReference type="NCBIfam" id="TIGR00500">
    <property type="entry name" value="met_pdase_I"/>
    <property type="match status" value="1"/>
</dbReference>
<dbReference type="GO" id="GO:0046872">
    <property type="term" value="F:metal ion binding"/>
    <property type="evidence" value="ECO:0007669"/>
    <property type="project" value="UniProtKB-UniRule"/>
</dbReference>
<dbReference type="EMBL" id="PEZW01000018">
    <property type="protein sequence ID" value="PIS07550.1"/>
    <property type="molecule type" value="Genomic_DNA"/>
</dbReference>
<evidence type="ECO:0000256" key="5">
    <source>
        <dbReference type="ARBA" id="ARBA00022801"/>
    </source>
</evidence>
<reference evidence="10" key="1">
    <citation type="submission" date="2017-09" db="EMBL/GenBank/DDBJ databases">
        <title>Depth-based differentiation of microbial function through sediment-hosted aquifers and enrichment of novel symbionts in the deep terrestrial subsurface.</title>
        <authorList>
            <person name="Probst A.J."/>
            <person name="Ladd B."/>
            <person name="Jarett J.K."/>
            <person name="Geller-Mcgrath D.E."/>
            <person name="Sieber C.M.K."/>
            <person name="Emerson J.B."/>
            <person name="Anantharaman K."/>
            <person name="Thomas B.C."/>
            <person name="Malmstrom R."/>
            <person name="Stieglmeier M."/>
            <person name="Klingl A."/>
            <person name="Woyke T."/>
            <person name="Ryan C.M."/>
            <person name="Banfield J.F."/>
        </authorList>
    </citation>
    <scope>NUCLEOTIDE SEQUENCE [LARGE SCALE GENOMIC DNA]</scope>
</reference>
<dbReference type="PRINTS" id="PR00599">
    <property type="entry name" value="MAPEPTIDASE"/>
</dbReference>
<name>A0A2H0W647_9BACT</name>
<feature type="binding site" evidence="6">
    <location>
        <position position="237"/>
    </location>
    <ligand>
        <name>a divalent metal cation</name>
        <dbReference type="ChEBI" id="CHEBI:60240"/>
        <label>2</label>
        <note>catalytic</note>
    </ligand>
</feature>
<dbReference type="Proteomes" id="UP000231382">
    <property type="component" value="Unassembled WGS sequence"/>
</dbReference>
<evidence type="ECO:0000259" key="8">
    <source>
        <dbReference type="Pfam" id="PF00557"/>
    </source>
</evidence>
<organism evidence="9 10">
    <name type="scientific">Candidatus Berkelbacteria bacterium CG10_big_fil_rev_8_21_14_0_10_43_13</name>
    <dbReference type="NCBI Taxonomy" id="1974514"/>
    <lineage>
        <taxon>Bacteria</taxon>
        <taxon>Candidatus Berkelbacteria</taxon>
    </lineage>
</organism>
<evidence type="ECO:0000256" key="6">
    <source>
        <dbReference type="HAMAP-Rule" id="MF_01974"/>
    </source>
</evidence>
<keyword evidence="3 6" id="KW-0645">Protease</keyword>
<feature type="domain" description="Peptidase M24" evidence="8">
    <location>
        <begin position="11"/>
        <end position="243"/>
    </location>
</feature>
<feature type="binding site" evidence="6">
    <location>
        <position position="173"/>
    </location>
    <ligand>
        <name>a divalent metal cation</name>
        <dbReference type="ChEBI" id="CHEBI:60240"/>
        <label>2</label>
        <note>catalytic</note>
    </ligand>
</feature>
<proteinExistence type="inferred from homology"/>
<gene>
    <name evidence="6 9" type="primary">map</name>
    <name evidence="9" type="ORF">COT78_02525</name>
</gene>
<dbReference type="PANTHER" id="PTHR43330:SF27">
    <property type="entry name" value="METHIONINE AMINOPEPTIDASE"/>
    <property type="match status" value="1"/>
</dbReference>
<comment type="subunit">
    <text evidence="6">Monomer.</text>
</comment>
<dbReference type="SUPFAM" id="SSF55920">
    <property type="entry name" value="Creatinase/aminopeptidase"/>
    <property type="match status" value="1"/>
</dbReference>
<dbReference type="PROSITE" id="PS00680">
    <property type="entry name" value="MAP_1"/>
    <property type="match status" value="1"/>
</dbReference>
<comment type="caution">
    <text evidence="9">The sequence shown here is derived from an EMBL/GenBank/DDBJ whole genome shotgun (WGS) entry which is preliminary data.</text>
</comment>
<dbReference type="InterPro" id="IPR001714">
    <property type="entry name" value="Pept_M24_MAP"/>
</dbReference>
<dbReference type="InterPro" id="IPR000994">
    <property type="entry name" value="Pept_M24"/>
</dbReference>
<evidence type="ECO:0000256" key="7">
    <source>
        <dbReference type="RuleBase" id="RU003653"/>
    </source>
</evidence>
<dbReference type="Pfam" id="PF00557">
    <property type="entry name" value="Peptidase_M24"/>
    <property type="match status" value="1"/>
</dbReference>
<dbReference type="GO" id="GO:0004239">
    <property type="term" value="F:initiator methionyl aminopeptidase activity"/>
    <property type="evidence" value="ECO:0007669"/>
    <property type="project" value="UniProtKB-UniRule"/>
</dbReference>
<feature type="binding site" evidence="6">
    <location>
        <position position="99"/>
    </location>
    <ligand>
        <name>a divalent metal cation</name>
        <dbReference type="ChEBI" id="CHEBI:60240"/>
        <label>1</label>
    </ligand>
</feature>
<feature type="binding site" evidence="6">
    <location>
        <position position="180"/>
    </location>
    <ligand>
        <name>substrate</name>
    </ligand>
</feature>
<dbReference type="InterPro" id="IPR002467">
    <property type="entry name" value="Pept_M24A_MAP1"/>
</dbReference>
<keyword evidence="2 6" id="KW-0031">Aminopeptidase</keyword>
<keyword evidence="4 6" id="KW-0479">Metal-binding</keyword>
<comment type="similarity">
    <text evidence="6">Belongs to the peptidase M24A family. Methionine aminopeptidase type 1 subfamily.</text>
</comment>
<protein>
    <recommendedName>
        <fullName evidence="6 7">Methionine aminopeptidase</fullName>
        <shortName evidence="6">MAP</shortName>
        <shortName evidence="6">MetAP</shortName>
        <ecNumber evidence="6 7">3.4.11.18</ecNumber>
    </recommendedName>
    <alternativeName>
        <fullName evidence="6">Peptidase M</fullName>
    </alternativeName>
</protein>
<feature type="binding site" evidence="6">
    <location>
        <position position="110"/>
    </location>
    <ligand>
        <name>a divalent metal cation</name>
        <dbReference type="ChEBI" id="CHEBI:60240"/>
        <label>2</label>
        <note>catalytic</note>
    </ligand>
</feature>
<comment type="function">
    <text evidence="1 6">Removes the N-terminal methionine from nascent proteins. The N-terminal methionine is often cleaved when the second residue in the primary sequence is small and uncharged (Met-Ala-, Cys, Gly, Pro, Ser, Thr, or Val). Requires deformylation of the N(alpha)-formylated initiator methionine before it can be hydrolyzed.</text>
</comment>
<dbReference type="GO" id="GO:0070006">
    <property type="term" value="F:metalloaminopeptidase activity"/>
    <property type="evidence" value="ECO:0007669"/>
    <property type="project" value="UniProtKB-UniRule"/>
</dbReference>
<evidence type="ECO:0000256" key="3">
    <source>
        <dbReference type="ARBA" id="ARBA00022670"/>
    </source>
</evidence>
<dbReference type="InterPro" id="IPR036005">
    <property type="entry name" value="Creatinase/aminopeptidase-like"/>
</dbReference>
<dbReference type="EC" id="3.4.11.18" evidence="6 7"/>
<feature type="binding site" evidence="6">
    <location>
        <position position="110"/>
    </location>
    <ligand>
        <name>a divalent metal cation</name>
        <dbReference type="ChEBI" id="CHEBI:60240"/>
        <label>1</label>
    </ligand>
</feature>
<dbReference type="Gene3D" id="3.90.230.10">
    <property type="entry name" value="Creatinase/methionine aminopeptidase superfamily"/>
    <property type="match status" value="1"/>
</dbReference>
<comment type="catalytic activity">
    <reaction evidence="6 7">
        <text>Release of N-terminal amino acids, preferentially methionine, from peptides and arylamides.</text>
        <dbReference type="EC" id="3.4.11.18"/>
    </reaction>
</comment>
<dbReference type="PANTHER" id="PTHR43330">
    <property type="entry name" value="METHIONINE AMINOPEPTIDASE"/>
    <property type="match status" value="1"/>
</dbReference>
<dbReference type="AlphaFoldDB" id="A0A2H0W647"/>
<accession>A0A2H0W647</accession>
<evidence type="ECO:0000256" key="1">
    <source>
        <dbReference type="ARBA" id="ARBA00002521"/>
    </source>
</evidence>
<dbReference type="CDD" id="cd01086">
    <property type="entry name" value="MetAP1"/>
    <property type="match status" value="1"/>
</dbReference>
<evidence type="ECO:0000256" key="4">
    <source>
        <dbReference type="ARBA" id="ARBA00022723"/>
    </source>
</evidence>
<feature type="binding site" evidence="6">
    <location>
        <position position="237"/>
    </location>
    <ligand>
        <name>a divalent metal cation</name>
        <dbReference type="ChEBI" id="CHEBI:60240"/>
        <label>1</label>
    </ligand>
</feature>
<evidence type="ECO:0000313" key="9">
    <source>
        <dbReference type="EMBL" id="PIS07550.1"/>
    </source>
</evidence>
<keyword evidence="5 6" id="KW-0378">Hydrolase</keyword>
<feature type="binding site" evidence="6">
    <location>
        <position position="206"/>
    </location>
    <ligand>
        <name>a divalent metal cation</name>
        <dbReference type="ChEBI" id="CHEBI:60240"/>
        <label>2</label>
        <note>catalytic</note>
    </ligand>
</feature>
<feature type="binding site" evidence="6">
    <location>
        <position position="81"/>
    </location>
    <ligand>
        <name>substrate</name>
    </ligand>
</feature>
<sequence>MNILKTDQIKKIKICGKILADSLDEVKKKVRPGITTIELDELAEKLLRAKGCTPAFKGYYVAGAGTFPSTLCVSINDEIVHGIPSEKYILKDGDIISLDIGAGYNGIYTDMATTVPVGKISAEAARLLKLTEESLYIGIKQAKAGNRIGDIGAEIEPFAGKHHLGLIRDYVGHGIGPEPHLPPQIPNFGQHNTGAKIIENMALAIEPMLTTGGEDTVVDDNGWTVRTTDGSLAAHFEHTIIIENGKPAIVTK</sequence>
<dbReference type="HAMAP" id="MF_01974">
    <property type="entry name" value="MetAP_1"/>
    <property type="match status" value="1"/>
</dbReference>
<dbReference type="GO" id="GO:0005829">
    <property type="term" value="C:cytosol"/>
    <property type="evidence" value="ECO:0007669"/>
    <property type="project" value="TreeGrafter"/>
</dbReference>
<evidence type="ECO:0000256" key="2">
    <source>
        <dbReference type="ARBA" id="ARBA00022438"/>
    </source>
</evidence>
<comment type="cofactor">
    <cofactor evidence="6">
        <name>Co(2+)</name>
        <dbReference type="ChEBI" id="CHEBI:48828"/>
    </cofactor>
    <cofactor evidence="6">
        <name>Zn(2+)</name>
        <dbReference type="ChEBI" id="CHEBI:29105"/>
    </cofactor>
    <cofactor evidence="6">
        <name>Mn(2+)</name>
        <dbReference type="ChEBI" id="CHEBI:29035"/>
    </cofactor>
    <cofactor evidence="6">
        <name>Fe(2+)</name>
        <dbReference type="ChEBI" id="CHEBI:29033"/>
    </cofactor>
    <text evidence="6">Binds 2 divalent metal cations per subunit. Has a high-affinity and a low affinity metal-binding site. The true nature of the physiological cofactor is under debate. The enzyme is active with cobalt, zinc, manganese or divalent iron ions. Most likely, methionine aminopeptidases function as mononuclear Fe(2+)-metalloproteases under physiological conditions, and the catalytically relevant metal-binding site has been assigned to the histidine-containing high-affinity site.</text>
</comment>